<accession>A0AB33AJF3</accession>
<dbReference type="RefSeq" id="WP_016341425.1">
    <property type="nucleotide sequence ID" value="NC_021279.1"/>
</dbReference>
<dbReference type="EMBL" id="CP004376">
    <property type="protein sequence ID" value="AGM31721.1"/>
    <property type="molecule type" value="Genomic_DNA"/>
</dbReference>
<dbReference type="AlphaFoldDB" id="A0AB33AJF3"/>
<name>A0AB33AJF3_9MYCO</name>
<organism evidence="1 2">
    <name type="scientific">Mycobacteroides abscessus subsp. bolletii 50594</name>
    <dbReference type="NCBI Taxonomy" id="1303024"/>
    <lineage>
        <taxon>Bacteria</taxon>
        <taxon>Bacillati</taxon>
        <taxon>Actinomycetota</taxon>
        <taxon>Actinomycetes</taxon>
        <taxon>Mycobacteriales</taxon>
        <taxon>Mycobacteriaceae</taxon>
        <taxon>Mycobacteroides</taxon>
        <taxon>Mycobacteroides abscessus</taxon>
    </lineage>
</organism>
<evidence type="ECO:0000313" key="2">
    <source>
        <dbReference type="Proteomes" id="UP000013961"/>
    </source>
</evidence>
<evidence type="ECO:0000313" key="1">
    <source>
        <dbReference type="EMBL" id="AGM31721.1"/>
    </source>
</evidence>
<proteinExistence type="predicted"/>
<keyword evidence="1" id="KW-0614">Plasmid</keyword>
<reference evidence="1 2" key="1">
    <citation type="journal article" date="2013" name="Genome Announc.">
        <title>Complete Genome Sequence of Mycobacterium massiliense Clinical Strain Asan 50594, Belonging to the Type II Genotype.</title>
        <authorList>
            <person name="Kim B.J."/>
            <person name="Kim B.R."/>
            <person name="Hong S.H."/>
            <person name="Seok S.H."/>
            <person name="Kook Y.H."/>
            <person name="Kim B.J."/>
        </authorList>
    </citation>
    <scope>NUCLEOTIDE SEQUENCE [LARGE SCALE GENOMIC DNA]</scope>
    <source>
        <strain evidence="1 2">50594</strain>
    </source>
</reference>
<protein>
    <submittedName>
        <fullName evidence="1">Uncharacterized protein</fullName>
    </submittedName>
</protein>
<gene>
    <name evidence="1" type="ORF">MASS_2p0010</name>
</gene>
<dbReference type="Proteomes" id="UP000013961">
    <property type="component" value="Plasmid 2"/>
</dbReference>
<dbReference type="KEGG" id="mabb:MASS_2p0010"/>
<sequence>MPTPTTISPIQTAADTWKALVLMLSAPGRARMRVWSPDTGKFSATAKLSSTLPARPAALYLYAKDRTTVVALDFDSKLGGRHQVTADVAMARTWFEQCGAAVITDHNPTNGGRHLWALLAHGTTASFEEINHLVRLLGARLPTLDITPVTNPAEGCLTAPGSPCKDGGYRELDGTLDAAVQACADRSDPALLPRLYVLLGAIKPSPSQLATAATAHIDVAATDFTVGSDEDLTLSPEHVTYEPYPHAVEAFAQHGHFPPDRPWATRSHARQSVITHAIWRGHSLATITEQIAPGGPWHDGLGAAYRFDPNGRPRRHERLLARDFTRALDWLTATHLSNRRQRHKRKNTQGGQTGFFGPELHRRWLANAIAWADREFASKRHRHTLHAVFQSLAAHAAMDGEVINGTPVVGVGGRNLSLGTGLLSDHAVWKVLSEVREIPGSPIVLTRVYQDKEADHYALTTQNVIADDPIHAQRVRVEPVHTSWSVLGHHRRRIYEMVAHFGLTSAADVYAAAKVSTSTGDAAVAALATAGLLRRSGPGQIEVGARTLDDVAADHHTDDDLADRVAVYQAEREVWHAWLEQRQHVIATGGYRPAENVVRHPIEGNPAADPLIEQAWLAAVMADGPPSLDDADISLERIQHNESNQTEAEQDALAVLASILGAKVLVPLHH</sequence>
<geneLocation type="plasmid" evidence="1 2">
    <name>2</name>
</geneLocation>